<comment type="subcellular location">
    <subcellularLocation>
        <location evidence="8">Mitochondrion matrix</location>
    </subcellularLocation>
</comment>
<dbReference type="SUPFAM" id="SSF69012">
    <property type="entry name" value="alpha-ketoacid dehydrogenase kinase, N-terminal domain"/>
    <property type="match status" value="1"/>
</dbReference>
<dbReference type="PANTHER" id="PTHR11947">
    <property type="entry name" value="PYRUVATE DEHYDROGENASE KINASE"/>
    <property type="match status" value="1"/>
</dbReference>
<feature type="domain" description="Branched-chain alpha-ketoacid dehydrogenase kinase/Pyruvate dehydrogenase kinase N-terminal" evidence="9">
    <location>
        <begin position="30"/>
        <end position="164"/>
    </location>
</feature>
<evidence type="ECO:0000313" key="10">
    <source>
        <dbReference type="EMBL" id="ORE23115.1"/>
    </source>
</evidence>
<evidence type="ECO:0000256" key="2">
    <source>
        <dbReference type="ARBA" id="ARBA00022679"/>
    </source>
</evidence>
<proteinExistence type="inferred from homology"/>
<protein>
    <recommendedName>
        <fullName evidence="8">Protein-serine/threonine kinase</fullName>
        <ecNumber evidence="8">2.7.11.-</ecNumber>
    </recommendedName>
</protein>
<evidence type="ECO:0000256" key="8">
    <source>
        <dbReference type="RuleBase" id="RU366032"/>
    </source>
</evidence>
<dbReference type="GO" id="GO:0005524">
    <property type="term" value="F:ATP binding"/>
    <property type="evidence" value="ECO:0007669"/>
    <property type="project" value="UniProtKB-UniRule"/>
</dbReference>
<gene>
    <name evidence="10" type="ORF">BCV71DRAFT_224096</name>
</gene>
<dbReference type="InterPro" id="IPR036784">
    <property type="entry name" value="AK/P_DHK_N_sf"/>
</dbReference>
<dbReference type="Gene3D" id="1.20.140.20">
    <property type="entry name" value="Alpha-ketoacid/pyruvate dehydrogenase kinase, N-terminal domain"/>
    <property type="match status" value="1"/>
</dbReference>
<dbReference type="AlphaFoldDB" id="A0A0A1P3N7"/>
<dbReference type="VEuPathDB" id="FungiDB:BCV72DRAFT_21252"/>
<evidence type="ECO:0000256" key="1">
    <source>
        <dbReference type="ARBA" id="ARBA00006155"/>
    </source>
</evidence>
<dbReference type="InterPro" id="IPR039028">
    <property type="entry name" value="BCKD/PDK"/>
</dbReference>
<dbReference type="PANTHER" id="PTHR11947:SF3">
    <property type="entry name" value="[PYRUVATE DEHYDROGENASE (ACETYL-TRANSFERRING)] KINASE, MITOCHONDRIAL"/>
    <property type="match status" value="1"/>
</dbReference>
<dbReference type="OMA" id="RYTHILR"/>
<keyword evidence="6 8" id="KW-0496">Mitochondrion</keyword>
<dbReference type="InterPro" id="IPR036890">
    <property type="entry name" value="HATPase_C_sf"/>
</dbReference>
<evidence type="ECO:0000256" key="4">
    <source>
        <dbReference type="ARBA" id="ARBA00022777"/>
    </source>
</evidence>
<organism evidence="10 11">
    <name type="scientific">Rhizopus microsporus</name>
    <dbReference type="NCBI Taxonomy" id="58291"/>
    <lineage>
        <taxon>Eukaryota</taxon>
        <taxon>Fungi</taxon>
        <taxon>Fungi incertae sedis</taxon>
        <taxon>Mucoromycota</taxon>
        <taxon>Mucoromycotina</taxon>
        <taxon>Mucoromycetes</taxon>
        <taxon>Mucorales</taxon>
        <taxon>Mucorineae</taxon>
        <taxon>Rhizopodaceae</taxon>
        <taxon>Rhizopus</taxon>
    </lineage>
</organism>
<reference evidence="10 11" key="1">
    <citation type="journal article" date="2016" name="Proc. Natl. Acad. Sci. U.S.A.">
        <title>Lipid metabolic changes in an early divergent fungus govern the establishment of a mutualistic symbiosis with endobacteria.</title>
        <authorList>
            <person name="Lastovetsky O.A."/>
            <person name="Gaspar M.L."/>
            <person name="Mondo S.J."/>
            <person name="LaButti K.M."/>
            <person name="Sandor L."/>
            <person name="Grigoriev I.V."/>
            <person name="Henry S.A."/>
            <person name="Pawlowska T.E."/>
        </authorList>
    </citation>
    <scope>NUCLEOTIDE SEQUENCE [LARGE SCALE GENOMIC DNA]</scope>
    <source>
        <strain evidence="10 11">ATCC 11559</strain>
    </source>
</reference>
<keyword evidence="5 8" id="KW-0067">ATP-binding</keyword>
<dbReference type="Pfam" id="PF10436">
    <property type="entry name" value="BCDHK_Adom3"/>
    <property type="match status" value="1"/>
</dbReference>
<dbReference type="Proteomes" id="UP000242381">
    <property type="component" value="Unassembled WGS sequence"/>
</dbReference>
<name>A0A0A1P3N7_RHIZD</name>
<accession>A0A0A1P3N7</accession>
<dbReference type="GO" id="GO:0005759">
    <property type="term" value="C:mitochondrial matrix"/>
    <property type="evidence" value="ECO:0007669"/>
    <property type="project" value="UniProtKB-SubCell"/>
</dbReference>
<dbReference type="InterPro" id="IPR018955">
    <property type="entry name" value="BCDHK/PDK_N"/>
</dbReference>
<sequence length="419" mass="46420">MLQSQVINVLPRRILASLWATSETRIALSHFAVSKEQPTAPMAVSSNFLCNELPIRYTHILRLLSALSPESLQSPIIKNVAHSYLCDICTLLHPSLKQTSPKALSNVLSKLRTSQAVNSIRLRYAFLSSPTPACLNLMDNINTIGIGIHHLLDQHISWVTNKLNHAQTLRPEDITRQAVHDAQAAFSGAYGTAYLPEVKIKMRTKQELVYIPSMLHRIIYESILLCLKAQAMHDQEQERTVRWYRRPFMKSQPITLSIFGGPTSVGFKLDTEAFIPDKDLLPSIPRDPIGIPTCSSVLSSTSRTSVDRVEPNHALVWASLSGWKIARSLASHWGGNLDIVNVDGLGSTVYLALDRNAQILERYPNFRAPQQDAIPIQTAAAQLDAFLYAISNAQPISTVIPTPLYHHHSVSLTAAVGHA</sequence>
<dbReference type="EMBL" id="KV921260">
    <property type="protein sequence ID" value="ORE23115.1"/>
    <property type="molecule type" value="Genomic_DNA"/>
</dbReference>
<comment type="similarity">
    <text evidence="1 8">Belongs to the PDK/BCKDK protein kinase family.</text>
</comment>
<evidence type="ECO:0000259" key="9">
    <source>
        <dbReference type="Pfam" id="PF10436"/>
    </source>
</evidence>
<evidence type="ECO:0000313" key="11">
    <source>
        <dbReference type="Proteomes" id="UP000242381"/>
    </source>
</evidence>
<keyword evidence="2 8" id="KW-0808">Transferase</keyword>
<evidence type="ECO:0000256" key="7">
    <source>
        <dbReference type="ARBA" id="ARBA00048201"/>
    </source>
</evidence>
<keyword evidence="4 8" id="KW-0418">Kinase</keyword>
<comment type="catalytic activity">
    <reaction evidence="7">
        <text>L-seryl-[pyruvate dehydrogenase E1 alpha subunit] + ATP = O-phospho-L-seryl-[pyruvate dehydrogenase E1 alpha subunit] + ADP + H(+)</text>
        <dbReference type="Rhea" id="RHEA:23052"/>
        <dbReference type="Rhea" id="RHEA-COMP:13689"/>
        <dbReference type="Rhea" id="RHEA-COMP:13690"/>
        <dbReference type="ChEBI" id="CHEBI:15378"/>
        <dbReference type="ChEBI" id="CHEBI:29999"/>
        <dbReference type="ChEBI" id="CHEBI:30616"/>
        <dbReference type="ChEBI" id="CHEBI:83421"/>
        <dbReference type="ChEBI" id="CHEBI:456216"/>
        <dbReference type="EC" id="2.7.11.2"/>
    </reaction>
</comment>
<dbReference type="GO" id="GO:0010906">
    <property type="term" value="P:regulation of glucose metabolic process"/>
    <property type="evidence" value="ECO:0007669"/>
    <property type="project" value="TreeGrafter"/>
</dbReference>
<evidence type="ECO:0000256" key="5">
    <source>
        <dbReference type="ARBA" id="ARBA00022840"/>
    </source>
</evidence>
<dbReference type="EC" id="2.7.11.-" evidence="8"/>
<evidence type="ECO:0000256" key="3">
    <source>
        <dbReference type="ARBA" id="ARBA00022741"/>
    </source>
</evidence>
<dbReference type="GO" id="GO:0004740">
    <property type="term" value="F:pyruvate dehydrogenase (acetyl-transferring) kinase activity"/>
    <property type="evidence" value="ECO:0007669"/>
    <property type="project" value="UniProtKB-EC"/>
</dbReference>
<dbReference type="Gene3D" id="3.30.565.10">
    <property type="entry name" value="Histidine kinase-like ATPase, C-terminal domain"/>
    <property type="match status" value="1"/>
</dbReference>
<evidence type="ECO:0000256" key="6">
    <source>
        <dbReference type="ARBA" id="ARBA00023128"/>
    </source>
</evidence>
<keyword evidence="3 8" id="KW-0547">Nucleotide-binding</keyword>